<dbReference type="Proteomes" id="UP000328092">
    <property type="component" value="Unassembled WGS sequence"/>
</dbReference>
<reference evidence="1" key="1">
    <citation type="submission" date="2019-02" db="EMBL/GenBank/DDBJ databases">
        <authorList>
            <person name="Pothier F.J."/>
        </authorList>
    </citation>
    <scope>NUCLEOTIDE SEQUENCE</scope>
    <source>
        <strain evidence="1">CI-1B</strain>
    </source>
</reference>
<sequence>MTARAVRSLAPLLRGEVRRSLTLDFPNRQPRSKWRMIVRAGR</sequence>
<gene>
    <name evidence="1" type="ORF">CI1B_14770</name>
</gene>
<proteinExistence type="predicted"/>
<dbReference type="EMBL" id="CAADFC020000004">
    <property type="protein sequence ID" value="VIO66356.1"/>
    <property type="molecule type" value="Genomic_DNA"/>
</dbReference>
<keyword evidence="2" id="KW-1185">Reference proteome</keyword>
<protein>
    <submittedName>
        <fullName evidence="1">Uncharacterized protein</fullName>
    </submittedName>
</protein>
<organism evidence="1 2">
    <name type="scientific">Bradyrhizobium ivorense</name>
    <dbReference type="NCBI Taxonomy" id="2511166"/>
    <lineage>
        <taxon>Bacteria</taxon>
        <taxon>Pseudomonadati</taxon>
        <taxon>Pseudomonadota</taxon>
        <taxon>Alphaproteobacteria</taxon>
        <taxon>Hyphomicrobiales</taxon>
        <taxon>Nitrobacteraceae</taxon>
        <taxon>Bradyrhizobium</taxon>
    </lineage>
</organism>
<evidence type="ECO:0000313" key="1">
    <source>
        <dbReference type="EMBL" id="VIO66356.1"/>
    </source>
</evidence>
<dbReference type="AlphaFoldDB" id="A0A508SWT2"/>
<name>A0A508SWT2_9BRAD</name>
<accession>A0A508SWT2</accession>
<comment type="caution">
    <text evidence="1">The sequence shown here is derived from an EMBL/GenBank/DDBJ whole genome shotgun (WGS) entry which is preliminary data.</text>
</comment>
<evidence type="ECO:0000313" key="2">
    <source>
        <dbReference type="Proteomes" id="UP000328092"/>
    </source>
</evidence>